<dbReference type="RefSeq" id="WP_130650554.1">
    <property type="nucleotide sequence ID" value="NZ_BMHA01000006.1"/>
</dbReference>
<name>A0A8J3EUQ3_9ACTN</name>
<keyword evidence="5" id="KW-0378">Hydrolase</keyword>
<dbReference type="SUPFAM" id="SSF142823">
    <property type="entry name" value="ComB-like"/>
    <property type="match status" value="1"/>
</dbReference>
<protein>
    <recommendedName>
        <fullName evidence="4">Probable 2-phosphosulfolactate phosphatase</fullName>
        <ecNumber evidence="3">3.1.3.71</ecNumber>
    </recommendedName>
</protein>
<dbReference type="OrthoDB" id="3293539at2"/>
<gene>
    <name evidence="8" type="primary">comB</name>
    <name evidence="8" type="ORF">GCM10011354_18870</name>
</gene>
<dbReference type="Proteomes" id="UP000650511">
    <property type="component" value="Unassembled WGS sequence"/>
</dbReference>
<dbReference type="GO" id="GO:0000287">
    <property type="term" value="F:magnesium ion binding"/>
    <property type="evidence" value="ECO:0007669"/>
    <property type="project" value="InterPro"/>
</dbReference>
<dbReference type="PANTHER" id="PTHR37311:SF1">
    <property type="entry name" value="2-PHOSPHOSULFOLACTATE PHOSPHATASE-RELATED"/>
    <property type="match status" value="1"/>
</dbReference>
<keyword evidence="9" id="KW-1185">Reference proteome</keyword>
<evidence type="ECO:0000256" key="5">
    <source>
        <dbReference type="ARBA" id="ARBA00022801"/>
    </source>
</evidence>
<comment type="caution">
    <text evidence="8">The sequence shown here is derived from an EMBL/GenBank/DDBJ whole genome shotgun (WGS) entry which is preliminary data.</text>
</comment>
<reference evidence="8" key="1">
    <citation type="journal article" date="2014" name="Int. J. Syst. Evol. Microbiol.">
        <title>Complete genome sequence of Corynebacterium casei LMG S-19264T (=DSM 44701T), isolated from a smear-ripened cheese.</title>
        <authorList>
            <consortium name="US DOE Joint Genome Institute (JGI-PGF)"/>
            <person name="Walter F."/>
            <person name="Albersmeier A."/>
            <person name="Kalinowski J."/>
            <person name="Ruckert C."/>
        </authorList>
    </citation>
    <scope>NUCLEOTIDE SEQUENCE</scope>
    <source>
        <strain evidence="8">CGMCC 1.14988</strain>
    </source>
</reference>
<dbReference type="GO" id="GO:0050532">
    <property type="term" value="F:2-phosphosulfolactate phosphatase activity"/>
    <property type="evidence" value="ECO:0007669"/>
    <property type="project" value="UniProtKB-EC"/>
</dbReference>
<reference evidence="8" key="2">
    <citation type="submission" date="2020-09" db="EMBL/GenBank/DDBJ databases">
        <authorList>
            <person name="Sun Q."/>
            <person name="Zhou Y."/>
        </authorList>
    </citation>
    <scope>NUCLEOTIDE SEQUENCE</scope>
    <source>
        <strain evidence="8">CGMCC 1.14988</strain>
    </source>
</reference>
<evidence type="ECO:0000256" key="4">
    <source>
        <dbReference type="ARBA" id="ARBA00021948"/>
    </source>
</evidence>
<evidence type="ECO:0000256" key="6">
    <source>
        <dbReference type="ARBA" id="ARBA00022842"/>
    </source>
</evidence>
<evidence type="ECO:0000256" key="7">
    <source>
        <dbReference type="ARBA" id="ARBA00033711"/>
    </source>
</evidence>
<comment type="cofactor">
    <cofactor evidence="1">
        <name>Mg(2+)</name>
        <dbReference type="ChEBI" id="CHEBI:18420"/>
    </cofactor>
</comment>
<dbReference type="AlphaFoldDB" id="A0A8J3EUQ3"/>
<evidence type="ECO:0000256" key="3">
    <source>
        <dbReference type="ARBA" id="ARBA00012953"/>
    </source>
</evidence>
<evidence type="ECO:0000256" key="2">
    <source>
        <dbReference type="ARBA" id="ARBA00009997"/>
    </source>
</evidence>
<dbReference type="EMBL" id="BMHA01000006">
    <property type="protein sequence ID" value="GGI06394.1"/>
    <property type="molecule type" value="Genomic_DNA"/>
</dbReference>
<evidence type="ECO:0000313" key="8">
    <source>
        <dbReference type="EMBL" id="GGI06394.1"/>
    </source>
</evidence>
<sequence>MTRARFVDLDAAAPDDAVVVIDVLRAFTTVPWALHRGVTRVLAVDTPQRARALRNRPELGEVVLAGEEGGRPLDGFDLGNSPSEVSRTDLTGRTLVHRTSAGTQGLWRCQDSPLLFAASFVTAGATARRLRAAGVGQVTYVVTGASLGRDGDEDLAAAELIAARVAGDDPDPRPFLARVPTSDAGRRFVDPQGPDWLPAVDVELACELDRFDLALLARPAADLAAIEVGAG</sequence>
<dbReference type="Gene3D" id="3.90.1560.10">
    <property type="entry name" value="ComB-like"/>
    <property type="match status" value="1"/>
</dbReference>
<dbReference type="Pfam" id="PF04029">
    <property type="entry name" value="2-ph_phosp"/>
    <property type="match status" value="1"/>
</dbReference>
<dbReference type="GO" id="GO:0050545">
    <property type="term" value="F:sulfopyruvate decarboxylase activity"/>
    <property type="evidence" value="ECO:0007669"/>
    <property type="project" value="TreeGrafter"/>
</dbReference>
<dbReference type="EC" id="3.1.3.71" evidence="3"/>
<proteinExistence type="inferred from homology"/>
<dbReference type="PANTHER" id="PTHR37311">
    <property type="entry name" value="2-PHOSPHOSULFOLACTATE PHOSPHATASE-RELATED"/>
    <property type="match status" value="1"/>
</dbReference>
<organism evidence="8 9">
    <name type="scientific">Egicoccus halophilus</name>
    <dbReference type="NCBI Taxonomy" id="1670830"/>
    <lineage>
        <taxon>Bacteria</taxon>
        <taxon>Bacillati</taxon>
        <taxon>Actinomycetota</taxon>
        <taxon>Nitriliruptoria</taxon>
        <taxon>Egicoccales</taxon>
        <taxon>Egicoccaceae</taxon>
        <taxon>Egicoccus</taxon>
    </lineage>
</organism>
<comment type="similarity">
    <text evidence="2">Belongs to the ComB family.</text>
</comment>
<dbReference type="InterPro" id="IPR005238">
    <property type="entry name" value="ComB-like"/>
</dbReference>
<evidence type="ECO:0000256" key="1">
    <source>
        <dbReference type="ARBA" id="ARBA00001946"/>
    </source>
</evidence>
<evidence type="ECO:0000313" key="9">
    <source>
        <dbReference type="Proteomes" id="UP000650511"/>
    </source>
</evidence>
<accession>A0A8J3EUQ3</accession>
<dbReference type="InterPro" id="IPR036702">
    <property type="entry name" value="ComB-like_sf"/>
</dbReference>
<comment type="catalytic activity">
    <reaction evidence="7">
        <text>(2R)-O-phospho-3-sulfolactate + H2O = (2R)-3-sulfolactate + phosphate</text>
        <dbReference type="Rhea" id="RHEA:23416"/>
        <dbReference type="ChEBI" id="CHEBI:15377"/>
        <dbReference type="ChEBI" id="CHEBI:15597"/>
        <dbReference type="ChEBI" id="CHEBI:43474"/>
        <dbReference type="ChEBI" id="CHEBI:58738"/>
        <dbReference type="EC" id="3.1.3.71"/>
    </reaction>
</comment>
<keyword evidence="6" id="KW-0460">Magnesium</keyword>